<evidence type="ECO:0000313" key="2">
    <source>
        <dbReference type="EMBL" id="CAH2324866.1"/>
    </source>
</evidence>
<dbReference type="PANTHER" id="PTHR43544:SF21">
    <property type="entry name" value="C-FACTOR"/>
    <property type="match status" value="1"/>
</dbReference>
<dbReference type="InterPro" id="IPR051468">
    <property type="entry name" value="Fungal_SecMetab_SDRs"/>
</dbReference>
<sequence>MTIRSVLVTGSNRGIGLEIIKTFLNRSPPPEKLFATCRDPDGPRSEELKNLASKHNNLVILQLDATNPDSIKKAVKNVEEHLEGAGLNLLLNNAGIMSHVNLDNVDSEDMINVFKTNVVGPMQVSQAFYPLLKESADARSQEPLSCKKAAVVNISSVLGSIERTSVTYDPAKQVVSYRISKAALNMLTKCQAEGYRTDGILCTAVHPGWVKTDMGTEGALLTTEQSANGILKVLGSLTEKENGILMAWDGKVIPW</sequence>
<keyword evidence="3" id="KW-1185">Reference proteome</keyword>
<dbReference type="EMBL" id="OW240923">
    <property type="protein sequence ID" value="CAH2324865.1"/>
    <property type="molecule type" value="Genomic_DNA"/>
</dbReference>
<dbReference type="InterPro" id="IPR002347">
    <property type="entry name" value="SDR_fam"/>
</dbReference>
<accession>A0AAD1TDX4</accession>
<reference evidence="2" key="1">
    <citation type="submission" date="2022-03" db="EMBL/GenBank/DDBJ databases">
        <authorList>
            <person name="Alioto T."/>
            <person name="Alioto T."/>
            <person name="Gomez Garrido J."/>
        </authorList>
    </citation>
    <scope>NUCLEOTIDE SEQUENCE</scope>
</reference>
<name>A0AAD1TDX4_PELCU</name>
<dbReference type="EMBL" id="OW240923">
    <property type="protein sequence ID" value="CAH2324866.1"/>
    <property type="molecule type" value="Genomic_DNA"/>
</dbReference>
<evidence type="ECO:0000313" key="3">
    <source>
        <dbReference type="Proteomes" id="UP001295444"/>
    </source>
</evidence>
<dbReference type="Gene3D" id="3.40.50.720">
    <property type="entry name" value="NAD(P)-binding Rossmann-like Domain"/>
    <property type="match status" value="1"/>
</dbReference>
<dbReference type="PRINTS" id="PR00080">
    <property type="entry name" value="SDRFAMILY"/>
</dbReference>
<protein>
    <recommendedName>
        <fullName evidence="4">C-factor</fullName>
    </recommendedName>
</protein>
<dbReference type="AlphaFoldDB" id="A0AAD1TDX4"/>
<comment type="similarity">
    <text evidence="1">Belongs to the short-chain dehydrogenases/reductases (SDR) family.</text>
</comment>
<gene>
    <name evidence="2" type="ORF">PECUL_23A038266</name>
</gene>
<evidence type="ECO:0000256" key="1">
    <source>
        <dbReference type="RuleBase" id="RU000363"/>
    </source>
</evidence>
<dbReference type="PRINTS" id="PR00081">
    <property type="entry name" value="GDHRDH"/>
</dbReference>
<dbReference type="Pfam" id="PF00106">
    <property type="entry name" value="adh_short"/>
    <property type="match status" value="1"/>
</dbReference>
<organism evidence="2 3">
    <name type="scientific">Pelobates cultripes</name>
    <name type="common">Western spadefoot toad</name>
    <dbReference type="NCBI Taxonomy" id="61616"/>
    <lineage>
        <taxon>Eukaryota</taxon>
        <taxon>Metazoa</taxon>
        <taxon>Chordata</taxon>
        <taxon>Craniata</taxon>
        <taxon>Vertebrata</taxon>
        <taxon>Euteleostomi</taxon>
        <taxon>Amphibia</taxon>
        <taxon>Batrachia</taxon>
        <taxon>Anura</taxon>
        <taxon>Pelobatoidea</taxon>
        <taxon>Pelobatidae</taxon>
        <taxon>Pelobates</taxon>
    </lineage>
</organism>
<dbReference type="PANTHER" id="PTHR43544">
    <property type="entry name" value="SHORT-CHAIN DEHYDROGENASE/REDUCTASE"/>
    <property type="match status" value="1"/>
</dbReference>
<dbReference type="InterPro" id="IPR036291">
    <property type="entry name" value="NAD(P)-bd_dom_sf"/>
</dbReference>
<dbReference type="SUPFAM" id="SSF51735">
    <property type="entry name" value="NAD(P)-binding Rossmann-fold domains"/>
    <property type="match status" value="1"/>
</dbReference>
<proteinExistence type="inferred from homology"/>
<dbReference type="GO" id="GO:0005737">
    <property type="term" value="C:cytoplasm"/>
    <property type="evidence" value="ECO:0007669"/>
    <property type="project" value="TreeGrafter"/>
</dbReference>
<evidence type="ECO:0008006" key="4">
    <source>
        <dbReference type="Google" id="ProtNLM"/>
    </source>
</evidence>
<dbReference type="CDD" id="cd05325">
    <property type="entry name" value="carb_red_sniffer_like_SDR_c"/>
    <property type="match status" value="1"/>
</dbReference>
<dbReference type="Proteomes" id="UP001295444">
    <property type="component" value="Chromosome 12"/>
</dbReference>
<dbReference type="GO" id="GO:0016491">
    <property type="term" value="F:oxidoreductase activity"/>
    <property type="evidence" value="ECO:0007669"/>
    <property type="project" value="TreeGrafter"/>
</dbReference>